<comment type="caution">
    <text evidence="3">The sequence shown here is derived from an EMBL/GenBank/DDBJ whole genome shotgun (WGS) entry which is preliminary data.</text>
</comment>
<dbReference type="GO" id="GO:0003964">
    <property type="term" value="F:RNA-directed DNA polymerase activity"/>
    <property type="evidence" value="ECO:0007669"/>
    <property type="project" value="UniProtKB-KW"/>
</dbReference>
<dbReference type="EMBL" id="BQNB010014553">
    <property type="protein sequence ID" value="GJT29562.1"/>
    <property type="molecule type" value="Genomic_DNA"/>
</dbReference>
<dbReference type="PANTHER" id="PTHR24559:SF444">
    <property type="entry name" value="REVERSE TRANSCRIPTASE DOMAIN-CONTAINING PROTEIN"/>
    <property type="match status" value="1"/>
</dbReference>
<dbReference type="Gene3D" id="3.30.70.270">
    <property type="match status" value="1"/>
</dbReference>
<proteinExistence type="predicted"/>
<sequence>MPLGLCNAPTTFQRCMLAIFHDMIEESVEVFMDDFSVFGSSSDHCLSNLDKMLLRCKDVHLVLNWEKCHFMVKEVIKDWKGTKNVTVDHLSGIENEETSDDSELHINITLADALILIPKYQKMLKSLLSNKEKLIELANTPISENCSAVILKKLPEKLGDPRKFLIPCGFSELKCKALADLGASINLTPLSVGKFTFPADFVIVDYESDKCMDKSKITRKQSKASKHGHENQKSSKRSQRYKAEAKSLAISSFMKPQGPILQIPKVIYNLKKGKEREGLKESKCQTPTVLTVEIRAPKVLLFTFLPRFTIQVFIKGLLNLSQSKATSTMVKAQIYVGFCAKTLTKEAQTSHQWNDTLAILRCPQLDQTATNEAQMIEEMIGQD</sequence>
<dbReference type="SUPFAM" id="SSF56672">
    <property type="entry name" value="DNA/RNA polymerases"/>
    <property type="match status" value="1"/>
</dbReference>
<feature type="region of interest" description="Disordered" evidence="1">
    <location>
        <begin position="217"/>
        <end position="240"/>
    </location>
</feature>
<reference evidence="3" key="2">
    <citation type="submission" date="2022-01" db="EMBL/GenBank/DDBJ databases">
        <authorList>
            <person name="Yamashiro T."/>
            <person name="Shiraishi A."/>
            <person name="Satake H."/>
            <person name="Nakayama K."/>
        </authorList>
    </citation>
    <scope>NUCLEOTIDE SEQUENCE</scope>
</reference>
<evidence type="ECO:0000256" key="1">
    <source>
        <dbReference type="SAM" id="MobiDB-lite"/>
    </source>
</evidence>
<dbReference type="CDD" id="cd01647">
    <property type="entry name" value="RT_LTR"/>
    <property type="match status" value="1"/>
</dbReference>
<keyword evidence="4" id="KW-1185">Reference proteome</keyword>
<organism evidence="3 4">
    <name type="scientific">Tanacetum coccineum</name>
    <dbReference type="NCBI Taxonomy" id="301880"/>
    <lineage>
        <taxon>Eukaryota</taxon>
        <taxon>Viridiplantae</taxon>
        <taxon>Streptophyta</taxon>
        <taxon>Embryophyta</taxon>
        <taxon>Tracheophyta</taxon>
        <taxon>Spermatophyta</taxon>
        <taxon>Magnoliopsida</taxon>
        <taxon>eudicotyledons</taxon>
        <taxon>Gunneridae</taxon>
        <taxon>Pentapetalae</taxon>
        <taxon>asterids</taxon>
        <taxon>campanulids</taxon>
        <taxon>Asterales</taxon>
        <taxon>Asteraceae</taxon>
        <taxon>Asteroideae</taxon>
        <taxon>Anthemideae</taxon>
        <taxon>Anthemidinae</taxon>
        <taxon>Tanacetum</taxon>
    </lineage>
</organism>
<keyword evidence="3" id="KW-0548">Nucleotidyltransferase</keyword>
<feature type="domain" description="Reverse transcriptase" evidence="2">
    <location>
        <begin position="1"/>
        <end position="74"/>
    </location>
</feature>
<dbReference type="PANTHER" id="PTHR24559">
    <property type="entry name" value="TRANSPOSON TY3-I GAG-POL POLYPROTEIN"/>
    <property type="match status" value="1"/>
</dbReference>
<dbReference type="InterPro" id="IPR043128">
    <property type="entry name" value="Rev_trsase/Diguanyl_cyclase"/>
</dbReference>
<keyword evidence="3" id="KW-0808">Transferase</keyword>
<dbReference type="InterPro" id="IPR000477">
    <property type="entry name" value="RT_dom"/>
</dbReference>
<dbReference type="Pfam" id="PF00078">
    <property type="entry name" value="RVT_1"/>
    <property type="match status" value="1"/>
</dbReference>
<protein>
    <submittedName>
        <fullName evidence="3">Reverse transcriptase domain-containing protein</fullName>
    </submittedName>
</protein>
<evidence type="ECO:0000313" key="4">
    <source>
        <dbReference type="Proteomes" id="UP001151760"/>
    </source>
</evidence>
<evidence type="ECO:0000313" key="3">
    <source>
        <dbReference type="EMBL" id="GJT29562.1"/>
    </source>
</evidence>
<name>A0ABQ5CSV8_9ASTR</name>
<dbReference type="InterPro" id="IPR053134">
    <property type="entry name" value="RNA-dir_DNA_polymerase"/>
</dbReference>
<accession>A0ABQ5CSV8</accession>
<reference evidence="3" key="1">
    <citation type="journal article" date="2022" name="Int. J. Mol. Sci.">
        <title>Draft Genome of Tanacetum Coccineum: Genomic Comparison of Closely Related Tanacetum-Family Plants.</title>
        <authorList>
            <person name="Yamashiro T."/>
            <person name="Shiraishi A."/>
            <person name="Nakayama K."/>
            <person name="Satake H."/>
        </authorList>
    </citation>
    <scope>NUCLEOTIDE SEQUENCE</scope>
</reference>
<gene>
    <name evidence="3" type="ORF">Tco_0909837</name>
</gene>
<dbReference type="Proteomes" id="UP001151760">
    <property type="component" value="Unassembled WGS sequence"/>
</dbReference>
<keyword evidence="3" id="KW-0695">RNA-directed DNA polymerase</keyword>
<dbReference type="InterPro" id="IPR043502">
    <property type="entry name" value="DNA/RNA_pol_sf"/>
</dbReference>
<feature type="compositionally biased region" description="Basic residues" evidence="1">
    <location>
        <begin position="217"/>
        <end position="226"/>
    </location>
</feature>
<evidence type="ECO:0000259" key="2">
    <source>
        <dbReference type="Pfam" id="PF00078"/>
    </source>
</evidence>